<organism evidence="2 3">
    <name type="scientific">Nocardia mangyaensis</name>
    <dbReference type="NCBI Taxonomy" id="2213200"/>
    <lineage>
        <taxon>Bacteria</taxon>
        <taxon>Bacillati</taxon>
        <taxon>Actinomycetota</taxon>
        <taxon>Actinomycetes</taxon>
        <taxon>Mycobacteriales</taxon>
        <taxon>Nocardiaceae</taxon>
        <taxon>Nocardia</taxon>
    </lineage>
</organism>
<gene>
    <name evidence="2" type="ORF">BOX37_19365</name>
</gene>
<keyword evidence="3" id="KW-1185">Reference proteome</keyword>
<accession>A0A1J0VUL3</accession>
<dbReference type="AlphaFoldDB" id="A0A1J0VUL3"/>
<keyword evidence="1" id="KW-0472">Membrane</keyword>
<feature type="transmembrane region" description="Helical" evidence="1">
    <location>
        <begin position="38"/>
        <end position="56"/>
    </location>
</feature>
<feature type="transmembrane region" description="Helical" evidence="1">
    <location>
        <begin position="103"/>
        <end position="127"/>
    </location>
</feature>
<evidence type="ECO:0000313" key="3">
    <source>
        <dbReference type="Proteomes" id="UP000183810"/>
    </source>
</evidence>
<protein>
    <submittedName>
        <fullName evidence="2">Uncharacterized protein</fullName>
    </submittedName>
</protein>
<dbReference type="EMBL" id="CP018082">
    <property type="protein sequence ID" value="APE35747.1"/>
    <property type="molecule type" value="Genomic_DNA"/>
</dbReference>
<evidence type="ECO:0000313" key="2">
    <source>
        <dbReference type="EMBL" id="APE35747.1"/>
    </source>
</evidence>
<dbReference type="NCBIfam" id="NF037996">
    <property type="entry name" value="B-4DMT"/>
    <property type="match status" value="1"/>
</dbReference>
<sequence length="152" mass="15422">MLPMSAWVLRAVGLGALVVVLRVLLGLLMGSLPTYGTLWRAVCLVAIVAVAVVWGVRDARSTSGTDLTVRWLAAGIAAGLGSGAVCLILDYVPGIELGDAGALFELTSAASFIMLLIFLPALAGVGYGHARSGRPAKAPAATASEPVLAPAQ</sequence>
<reference evidence="2" key="1">
    <citation type="submission" date="2016-11" db="EMBL/GenBank/DDBJ databases">
        <authorList>
            <person name="Jaros S."/>
            <person name="Januszkiewicz K."/>
            <person name="Wedrychowicz H."/>
        </authorList>
    </citation>
    <scope>NUCLEOTIDE SEQUENCE [LARGE SCALE GENOMIC DNA]</scope>
    <source>
        <strain evidence="2">Y48</strain>
    </source>
</reference>
<feature type="transmembrane region" description="Helical" evidence="1">
    <location>
        <begin position="7"/>
        <end position="32"/>
    </location>
</feature>
<keyword evidence="1" id="KW-1133">Transmembrane helix</keyword>
<evidence type="ECO:0000256" key="1">
    <source>
        <dbReference type="SAM" id="Phobius"/>
    </source>
</evidence>
<feature type="transmembrane region" description="Helical" evidence="1">
    <location>
        <begin position="68"/>
        <end position="91"/>
    </location>
</feature>
<keyword evidence="1" id="KW-0812">Transmembrane</keyword>
<dbReference type="Proteomes" id="UP000183810">
    <property type="component" value="Chromosome"/>
</dbReference>
<dbReference type="InterPro" id="IPR047958">
    <property type="entry name" value="B-4DMT-like"/>
</dbReference>
<proteinExistence type="predicted"/>
<dbReference type="KEGG" id="nsl:BOX37_19365"/>
<name>A0A1J0VUL3_9NOCA</name>